<dbReference type="EMBL" id="LT629755">
    <property type="protein sequence ID" value="SDT29885.1"/>
    <property type="molecule type" value="Genomic_DNA"/>
</dbReference>
<evidence type="ECO:0000313" key="2">
    <source>
        <dbReference type="EMBL" id="MCP2366966.1"/>
    </source>
</evidence>
<feature type="domain" description="Phosphotyrosine protein phosphatase I" evidence="1">
    <location>
        <begin position="6"/>
        <end position="148"/>
    </location>
</feature>
<dbReference type="STRING" id="589382.SAMN04489721_3045"/>
<dbReference type="InterPro" id="IPR050438">
    <property type="entry name" value="LMW_PTPase"/>
</dbReference>
<keyword evidence="5" id="KW-1185">Reference proteome</keyword>
<reference evidence="2" key="3">
    <citation type="submission" date="2022-06" db="EMBL/GenBank/DDBJ databases">
        <title>Genomic Encyclopedia of Type Strains, Phase III (KMG-III): the genomes of soil and plant-associated and newly described type strains.</title>
        <authorList>
            <person name="Whitman W."/>
        </authorList>
    </citation>
    <scope>NUCLEOTIDE SEQUENCE</scope>
    <source>
        <strain evidence="2">CPCC 202695</strain>
    </source>
</reference>
<dbReference type="GO" id="GO:0004725">
    <property type="term" value="F:protein tyrosine phosphatase activity"/>
    <property type="evidence" value="ECO:0007669"/>
    <property type="project" value="UniProtKB-EC"/>
</dbReference>
<evidence type="ECO:0000259" key="1">
    <source>
        <dbReference type="SMART" id="SM00226"/>
    </source>
</evidence>
<evidence type="ECO:0000313" key="3">
    <source>
        <dbReference type="EMBL" id="SDT29885.1"/>
    </source>
</evidence>
<dbReference type="Proteomes" id="UP000199482">
    <property type="component" value="Chromosome I"/>
</dbReference>
<dbReference type="InterPro" id="IPR036196">
    <property type="entry name" value="Ptyr_pPase_sf"/>
</dbReference>
<name>A0A1H1Z7S3_9MICO</name>
<dbReference type="SUPFAM" id="SSF52788">
    <property type="entry name" value="Phosphotyrosine protein phosphatases I"/>
    <property type="match status" value="1"/>
</dbReference>
<dbReference type="Gene3D" id="3.40.50.2300">
    <property type="match status" value="1"/>
</dbReference>
<organism evidence="3 4">
    <name type="scientific">Agromyces flavus</name>
    <dbReference type="NCBI Taxonomy" id="589382"/>
    <lineage>
        <taxon>Bacteria</taxon>
        <taxon>Bacillati</taxon>
        <taxon>Actinomycetota</taxon>
        <taxon>Actinomycetes</taxon>
        <taxon>Micrococcales</taxon>
        <taxon>Microbacteriaceae</taxon>
        <taxon>Agromyces</taxon>
    </lineage>
</organism>
<dbReference type="PANTHER" id="PTHR11717">
    <property type="entry name" value="LOW MOLECULAR WEIGHT PROTEIN TYROSINE PHOSPHATASE"/>
    <property type="match status" value="1"/>
</dbReference>
<dbReference type="PANTHER" id="PTHR11717:SF31">
    <property type="entry name" value="LOW MOLECULAR WEIGHT PROTEIN-TYROSINE-PHOSPHATASE ETP-RELATED"/>
    <property type="match status" value="1"/>
</dbReference>
<protein>
    <submittedName>
        <fullName evidence="3">Protein-tyrosine phosphatase</fullName>
        <ecNumber evidence="2">3.1.3.48</ecNumber>
    </submittedName>
</protein>
<dbReference type="EC" id="3.1.3.48" evidence="2"/>
<dbReference type="SMART" id="SM00226">
    <property type="entry name" value="LMWPc"/>
    <property type="match status" value="1"/>
</dbReference>
<proteinExistence type="predicted"/>
<dbReference type="InterPro" id="IPR023485">
    <property type="entry name" value="Ptyr_pPase"/>
</dbReference>
<dbReference type="Pfam" id="PF01451">
    <property type="entry name" value="LMWPc"/>
    <property type="match status" value="1"/>
</dbReference>
<evidence type="ECO:0000313" key="4">
    <source>
        <dbReference type="Proteomes" id="UP000199482"/>
    </source>
</evidence>
<dbReference type="EMBL" id="SODL02000002">
    <property type="protein sequence ID" value="MCP2366966.1"/>
    <property type="molecule type" value="Genomic_DNA"/>
</dbReference>
<dbReference type="RefSeq" id="WP_157675011.1">
    <property type="nucleotide sequence ID" value="NZ_BMDN01000002.1"/>
</dbReference>
<sequence length="231" mass="24248">MSPESFTVLVVCTGNLNRSALGGALLRTWAGWYLPASLADRVQVASAGLSAPVGSHMRTRSRSIAATLGADASGHRAVQITEPMIRAADLVLVAEASQRDKVLGFAPAALKHTFTIREAGAIAGELPEWAPPTSVDELRDRVAEFGAHRALATGAPSDIIDPQGKDDEAYRIMAREEVPALARLASALFGMPAREVVAYDEAVADAAAFPFGEVAPDPGADAARPRGRRQA</sequence>
<reference evidence="3" key="1">
    <citation type="submission" date="2016-10" db="EMBL/GenBank/DDBJ databases">
        <authorList>
            <person name="de Groot N.N."/>
        </authorList>
    </citation>
    <scope>NUCLEOTIDE SEQUENCE [LARGE SCALE GENOMIC DNA]</scope>
    <source>
        <strain evidence="3">CPCC 202695</strain>
    </source>
</reference>
<dbReference type="AlphaFoldDB" id="A0A1H1Z7S3"/>
<evidence type="ECO:0000313" key="5">
    <source>
        <dbReference type="Proteomes" id="UP000893823"/>
    </source>
</evidence>
<gene>
    <name evidence="2" type="ORF">BCL57_001120</name>
    <name evidence="3" type="ORF">SAMN04489721_3045</name>
</gene>
<accession>A0A1H1Z7S3</accession>
<reference evidence="4" key="2">
    <citation type="submission" date="2016-10" db="EMBL/GenBank/DDBJ databases">
        <authorList>
            <person name="Varghese N."/>
            <person name="Submissions S."/>
        </authorList>
    </citation>
    <scope>NUCLEOTIDE SEQUENCE [LARGE SCALE GENOMIC DNA]</scope>
    <source>
        <strain evidence="4">CPCC 202695</strain>
    </source>
</reference>
<dbReference type="Proteomes" id="UP000893823">
    <property type="component" value="Unassembled WGS sequence"/>
</dbReference>
<keyword evidence="2" id="KW-0378">Hydrolase</keyword>